<feature type="region of interest" description="Disordered" evidence="8">
    <location>
        <begin position="960"/>
        <end position="1016"/>
    </location>
</feature>
<dbReference type="VEuPathDB" id="VectorBase:MDOMA2_021161"/>
<comment type="subcellular location">
    <subcellularLocation>
        <location evidence="1">Nucleus</location>
    </subcellularLocation>
</comment>
<dbReference type="PROSITE" id="PS50010">
    <property type="entry name" value="DH_2"/>
    <property type="match status" value="1"/>
</dbReference>
<feature type="region of interest" description="Disordered" evidence="8">
    <location>
        <begin position="327"/>
        <end position="348"/>
    </location>
</feature>
<keyword evidence="7" id="KW-0539">Nucleus</keyword>
<evidence type="ECO:0000256" key="7">
    <source>
        <dbReference type="ARBA" id="ARBA00023242"/>
    </source>
</evidence>
<feature type="compositionally biased region" description="Basic and acidic residues" evidence="8">
    <location>
        <begin position="1003"/>
        <end position="1016"/>
    </location>
</feature>
<evidence type="ECO:0000256" key="8">
    <source>
        <dbReference type="SAM" id="MobiDB-lite"/>
    </source>
</evidence>
<feature type="compositionally biased region" description="Polar residues" evidence="8">
    <location>
        <begin position="455"/>
        <end position="467"/>
    </location>
</feature>
<dbReference type="SUPFAM" id="SSF48065">
    <property type="entry name" value="DBL homology domain (DH-domain)"/>
    <property type="match status" value="1"/>
</dbReference>
<dbReference type="VEuPathDB" id="VectorBase:MDOA015574"/>
<protein>
    <submittedName>
        <fullName evidence="11">SPOC domain protein</fullName>
    </submittedName>
</protein>
<dbReference type="Pfam" id="PF00621">
    <property type="entry name" value="RhoGEF"/>
    <property type="match status" value="1"/>
</dbReference>
<name>T1PA64_MUSDO</name>
<feature type="region of interest" description="Disordered" evidence="8">
    <location>
        <begin position="677"/>
        <end position="733"/>
    </location>
</feature>
<dbReference type="GO" id="GO:0031267">
    <property type="term" value="F:small GTPase binding"/>
    <property type="evidence" value="ECO:0007669"/>
    <property type="project" value="TreeGrafter"/>
</dbReference>
<dbReference type="CDD" id="cd21543">
    <property type="entry name" value="SPOC_SHARP"/>
    <property type="match status" value="1"/>
</dbReference>
<keyword evidence="4" id="KW-0805">Transcription regulation</keyword>
<dbReference type="Gene3D" id="2.40.290.10">
    <property type="match status" value="1"/>
</dbReference>
<dbReference type="GO" id="GO:0005085">
    <property type="term" value="F:guanyl-nucleotide exchange factor activity"/>
    <property type="evidence" value="ECO:0007669"/>
    <property type="project" value="InterPro"/>
</dbReference>
<feature type="compositionally biased region" description="Low complexity" evidence="8">
    <location>
        <begin position="677"/>
        <end position="700"/>
    </location>
</feature>
<dbReference type="CDD" id="cd13243">
    <property type="entry name" value="PH_PLEKHG1_G2_G3"/>
    <property type="match status" value="1"/>
</dbReference>
<dbReference type="Pfam" id="PF22697">
    <property type="entry name" value="SOS1_NGEF_PH"/>
    <property type="match status" value="1"/>
</dbReference>
<evidence type="ECO:0000256" key="6">
    <source>
        <dbReference type="ARBA" id="ARBA00023163"/>
    </source>
</evidence>
<dbReference type="PROSITE" id="PS50917">
    <property type="entry name" value="SPOC"/>
    <property type="match status" value="1"/>
</dbReference>
<feature type="region of interest" description="Disordered" evidence="8">
    <location>
        <begin position="428"/>
        <end position="489"/>
    </location>
</feature>
<dbReference type="FunFam" id="2.40.290.10:FF:000002">
    <property type="entry name" value="Spen family transcriptional repressor"/>
    <property type="match status" value="1"/>
</dbReference>
<dbReference type="InterPro" id="IPR010912">
    <property type="entry name" value="SPOC_met"/>
</dbReference>
<feature type="compositionally biased region" description="Polar residues" evidence="8">
    <location>
        <begin position="522"/>
        <end position="549"/>
    </location>
</feature>
<dbReference type="InterPro" id="IPR055251">
    <property type="entry name" value="SOS1_NGEF_PH"/>
</dbReference>
<dbReference type="GO" id="GO:0005634">
    <property type="term" value="C:nucleus"/>
    <property type="evidence" value="ECO:0007669"/>
    <property type="project" value="UniProtKB-SubCell"/>
</dbReference>
<dbReference type="SUPFAM" id="SSF100939">
    <property type="entry name" value="SPOC domain-like"/>
    <property type="match status" value="1"/>
</dbReference>
<sequence length="1237" mass="135914">MLHHTLPLGSYLLKPVQRILKYHLLLDNLRKHCDIKEVMQAYEIMRQVARNIDQVKRKLEQQTRVKELSGILDGWMGPELTVLGELRLEGVLMENNKPRKVLLFATMFIIAKAKEDNRLQFKSYIHQNNLMLSEHLAGEPTSFYVIPYDEPRNQIKLTAKNRDQKRLWTQHIKSVILEKFDNIPLRAKELVYQLGDEEDHSADKSPWKWGLHSTSTPTYLERRNQFRRSEMRNRSKVKRKTITNASSIEVFNESANKESHNFLKSISKSAESINDKSLASMEAEADDIVRLRDGVCKNPKCAKNHKCICSFAEMNGTNEARAKSARHASKSFRFGGGKPLKERSKSVPRISMETGSLEKIDPDTNKDKCTKPTDAVVTSCKTLPKRMSSTLRKQKSKAKETSTFYMALSEFEDTSNTVLKITESSENILNNGDHKESDSCKMQQQQQQHHHQQLHAPQTPSKQQQTHHLVHQQSGTVVQQQPPPPTGHVIQQSNIVQRQTPPQAQMGPIKQQLLVNIPPPTTQHSPHATAASNLNSPRMQHQPQVTMPQQPGHQQSIIMKQGDELHPSQILHVVSSKATPPTPNKSAAATGGMVPSAVATSAAAAAASMHLMQQAAVAVVKPFNPYLQQNQTSSVQQHLPTAHQQILAGQQKTNTSASSLPLGLMGLAQHSSMVIQTKTSAPPTQAPSSSSTVATATSAALSHMQHTAQHTPSPPLQQVPHLSKAPPTNPMLHSLQSQSVARGVLSAVGSPPPQQQQQQAGGKPSPQSTSTITANVVGGGANLRTSVPTISPQSQARMGTILMPGGIQVPPHFETNLNDATFPGGPIRAVPTREHLMIYQQILRQHDALNPPALREYDEQLLGTSPPLELRRPSSVPRTVAVPHSLQSPQDRATDSPQVAQVYVHNARLPAHAHYDVAGRPTTTGAPGGPPSAYYDPARQLNLEPPPAHRSATAHSVVAPPPTVVVPHPSAGSSSPFMPSAPPATNVPLTAGGTSAALHHSKQLMEREREQRDREREQQLLREKEQILVRTGDAHNMQVTAASSSSTHQLPPHPAVAHGQVPPPPQADSLLTLLQRYPVMWQGLLALKTDQAAVQMHFVFGNPHVARASLPCNSDGSTPPLRIAQRMRLEQTQLEGVAKKMQFENEHCMLLALPCGRDHADVLQQSRNLQSGFITYLQQKMAAGIVNIPMPGSEQAAYVVHIFPSCDFANENLEKAAPDLKNRVADIAHLLIVIATV</sequence>
<accession>T1PA64</accession>
<dbReference type="GO" id="GO:0003723">
    <property type="term" value="F:RNA binding"/>
    <property type="evidence" value="ECO:0007669"/>
    <property type="project" value="UniProtKB-KW"/>
</dbReference>
<evidence type="ECO:0000256" key="3">
    <source>
        <dbReference type="ARBA" id="ARBA00022884"/>
    </source>
</evidence>
<feature type="compositionally biased region" description="Low complexity" evidence="8">
    <location>
        <begin position="755"/>
        <end position="768"/>
    </location>
</feature>
<proteinExistence type="evidence at transcript level"/>
<dbReference type="AlphaFoldDB" id="T1PA64"/>
<feature type="domain" description="SPOC" evidence="10">
    <location>
        <begin position="1070"/>
        <end position="1237"/>
    </location>
</feature>
<dbReference type="Gene3D" id="2.30.29.30">
    <property type="entry name" value="Pleckstrin-homology domain (PH domain)/Phosphotyrosine-binding domain (PTB)"/>
    <property type="match status" value="1"/>
</dbReference>
<evidence type="ECO:0000259" key="9">
    <source>
        <dbReference type="PROSITE" id="PS50010"/>
    </source>
</evidence>
<keyword evidence="5" id="KW-0175">Coiled coil</keyword>
<dbReference type="EMBL" id="KA645030">
    <property type="protein sequence ID" value="AFP59659.1"/>
    <property type="molecule type" value="mRNA"/>
</dbReference>
<evidence type="ECO:0000256" key="2">
    <source>
        <dbReference type="ARBA" id="ARBA00022553"/>
    </source>
</evidence>
<keyword evidence="3" id="KW-0694">RNA-binding</keyword>
<dbReference type="VEuPathDB" id="VectorBase:MDOMA2_018330"/>
<dbReference type="Pfam" id="PF07744">
    <property type="entry name" value="SPOC"/>
    <property type="match status" value="1"/>
</dbReference>
<dbReference type="InterPro" id="IPR043324">
    <property type="entry name" value="PH_PLEKHG1_G2_G3"/>
</dbReference>
<evidence type="ECO:0000256" key="1">
    <source>
        <dbReference type="ARBA" id="ARBA00004123"/>
    </source>
</evidence>
<evidence type="ECO:0000259" key="10">
    <source>
        <dbReference type="PROSITE" id="PS50917"/>
    </source>
</evidence>
<dbReference type="PANTHER" id="PTHR45924:SF2">
    <property type="entry name" value="FI17866P1"/>
    <property type="match status" value="1"/>
</dbReference>
<reference evidence="11" key="1">
    <citation type="submission" date="2012-08" db="EMBL/GenBank/DDBJ databases">
        <title>Transcriptome of adult Musca domestica launches a platform for comparative house fly gene expression and characterization of differential gene expression among resistant and susceptible house flies.</title>
        <authorList>
            <person name="Liu N."/>
            <person name="Zhang L."/>
            <person name="Li M."/>
            <person name="Reid W."/>
        </authorList>
    </citation>
    <scope>NUCLEOTIDE SEQUENCE</scope>
    <source>
        <strain evidence="11">ALHF</strain>
        <tissue evidence="11">Whole body</tissue>
    </source>
</reference>
<dbReference type="Gene3D" id="1.20.900.10">
    <property type="entry name" value="Dbl homology (DH) domain"/>
    <property type="match status" value="1"/>
</dbReference>
<feature type="region of interest" description="Disordered" evidence="8">
    <location>
        <begin position="516"/>
        <end position="549"/>
    </location>
</feature>
<feature type="compositionally biased region" description="Low complexity" evidence="8">
    <location>
        <begin position="965"/>
        <end position="978"/>
    </location>
</feature>
<evidence type="ECO:0000313" key="11">
    <source>
        <dbReference type="EMBL" id="AFP59659.1"/>
    </source>
</evidence>
<dbReference type="InterPro" id="IPR011993">
    <property type="entry name" value="PH-like_dom_sf"/>
</dbReference>
<evidence type="ECO:0000256" key="4">
    <source>
        <dbReference type="ARBA" id="ARBA00023015"/>
    </source>
</evidence>
<feature type="region of interest" description="Disordered" evidence="8">
    <location>
        <begin position="746"/>
        <end position="774"/>
    </location>
</feature>
<keyword evidence="2" id="KW-0597">Phosphoprotein</keyword>
<dbReference type="SUPFAM" id="SSF50729">
    <property type="entry name" value="PH domain-like"/>
    <property type="match status" value="1"/>
</dbReference>
<dbReference type="VEuPathDB" id="VectorBase:MDOA008106"/>
<feature type="domain" description="DH" evidence="9">
    <location>
        <begin position="1"/>
        <end position="55"/>
    </location>
</feature>
<dbReference type="InterPro" id="IPR012921">
    <property type="entry name" value="SPOC_C"/>
</dbReference>
<organism evidence="11">
    <name type="scientific">Musca domestica</name>
    <name type="common">House fly</name>
    <dbReference type="NCBI Taxonomy" id="7370"/>
    <lineage>
        <taxon>Eukaryota</taxon>
        <taxon>Metazoa</taxon>
        <taxon>Ecdysozoa</taxon>
        <taxon>Arthropoda</taxon>
        <taxon>Hexapoda</taxon>
        <taxon>Insecta</taxon>
        <taxon>Pterygota</taxon>
        <taxon>Neoptera</taxon>
        <taxon>Endopterygota</taxon>
        <taxon>Diptera</taxon>
        <taxon>Brachycera</taxon>
        <taxon>Muscomorpha</taxon>
        <taxon>Muscoidea</taxon>
        <taxon>Muscidae</taxon>
        <taxon>Musca</taxon>
    </lineage>
</organism>
<dbReference type="PANTHER" id="PTHR45924">
    <property type="entry name" value="FI17866P1"/>
    <property type="match status" value="1"/>
</dbReference>
<feature type="compositionally biased region" description="Low complexity" evidence="8">
    <location>
        <begin position="471"/>
        <end position="480"/>
    </location>
</feature>
<evidence type="ECO:0000256" key="5">
    <source>
        <dbReference type="ARBA" id="ARBA00023054"/>
    </source>
</evidence>
<keyword evidence="6" id="KW-0804">Transcription</keyword>
<dbReference type="InterPro" id="IPR035899">
    <property type="entry name" value="DBL_dom_sf"/>
</dbReference>
<dbReference type="InterPro" id="IPR000219">
    <property type="entry name" value="DH_dom"/>
</dbReference>
<dbReference type="InterPro" id="IPR016194">
    <property type="entry name" value="SPOC-like_C_dom_sf"/>
</dbReference>